<dbReference type="EMBL" id="CP104562">
    <property type="protein sequence ID" value="UXH77099.1"/>
    <property type="molecule type" value="Genomic_DNA"/>
</dbReference>
<evidence type="ECO:0000313" key="1">
    <source>
        <dbReference type="EMBL" id="UXH77099.1"/>
    </source>
</evidence>
<gene>
    <name evidence="1" type="ORF">N4261_19065</name>
</gene>
<dbReference type="Gene3D" id="1.25.40.10">
    <property type="entry name" value="Tetratricopeptide repeat domain"/>
    <property type="match status" value="1"/>
</dbReference>
<sequence length="831" mass="91000">MNFPPSASPDFSYPFSAAGVGVSLHHRLEGAVQPDPHQRLHDLRMWATKLAEPDHWSADAHRTVGHVLSRLPEWPGCILVIKTVERHLPLALAEMKVGEIMLKQGADDWTWTAGAFDGQGRLQHATFQGGNSFFQGTVWALAMNGQLSPQDPHQGQSSIKPPRGHPFINEAAARRAASALLCDTIDRCSKPRVRSELLDVLLSEGRLPLTPYPVVCAAASDDRGRHTADALAHLGGCGTSLDAGCATRGSALPSLLAQQLKQVRDALYSGSLALAFDTIESIRPKWQVPMKLVGHVCTHALRSGMETRAVSLLEYLAAGPDALFLPELGYRPTPRVLTLHEWAFLSLEAAPEGACYRDVPLNDGERGAVAIALHSGRMVDIDVARVLLAVHAARGNLRAGASLIMASDIPKKELRLLFDDLSRTGLKAVQSPKQSLHMTRTRWDLVPAARSAGGEVSGPVADRRLRSWPLCEVFTLPTVETLNAVEHRVPWRAQRNLQSSMGRQEMLALLDSRPGLSVVYYERLAIDVILLEGASNYEQAVKLLLERFQQLPESTWRELARMASHGGGDAWKRAKLLLREMQDRGATIGADTFHEMVKAIRTHQDLSEAEGLLSQLTEQGMPVDRRTIELFMIRAAYVCQPKLVGTLTGQLAVLGQLDPLVAQQASLLLDCQAMHLRKALATHDAIRRAGGTLPHYLVRILLKRLSTKDRWTDVAAVLRASLNGGDGIYTPELGLFREASGRQRLIITASNLLRPVEGDLTPPKIIPVEGAGVIALHHLEQRLPLKSRVHLVNRELRYCDELTRCLSALGLGLKTLYSSQGTAGVQQLVNA</sequence>
<protein>
    <recommendedName>
        <fullName evidence="3">Pentatricopeptide repeat domain-containing protein</fullName>
    </recommendedName>
</protein>
<proteinExistence type="predicted"/>
<accession>A0ABY6AV69</accession>
<dbReference type="Proteomes" id="UP001064933">
    <property type="component" value="Chromosome"/>
</dbReference>
<reference evidence="1" key="1">
    <citation type="submission" date="2022-10" db="EMBL/GenBank/DDBJ databases">
        <title>Characterization and whole genome sequencing of a new Roseateles species, isolated from fresh water.</title>
        <authorList>
            <person name="Guliayeva D.Y."/>
            <person name="Akhremchuk A.E."/>
            <person name="Sikolenko M.A."/>
            <person name="Valentovich L.N."/>
            <person name="Sidarenka A.V."/>
        </authorList>
    </citation>
    <scope>NUCLEOTIDE SEQUENCE</scope>
    <source>
        <strain evidence="1">BIM B-1768</strain>
    </source>
</reference>
<name>A0ABY6AV69_9BURK</name>
<dbReference type="InterPro" id="IPR011990">
    <property type="entry name" value="TPR-like_helical_dom_sf"/>
</dbReference>
<keyword evidence="2" id="KW-1185">Reference proteome</keyword>
<organism evidence="1 2">
    <name type="scientific">Roseateles amylovorans</name>
    <dbReference type="NCBI Taxonomy" id="2978473"/>
    <lineage>
        <taxon>Bacteria</taxon>
        <taxon>Pseudomonadati</taxon>
        <taxon>Pseudomonadota</taxon>
        <taxon>Betaproteobacteria</taxon>
        <taxon>Burkholderiales</taxon>
        <taxon>Sphaerotilaceae</taxon>
        <taxon>Roseateles</taxon>
    </lineage>
</organism>
<evidence type="ECO:0000313" key="2">
    <source>
        <dbReference type="Proteomes" id="UP001064933"/>
    </source>
</evidence>
<dbReference type="RefSeq" id="WP_261756841.1">
    <property type="nucleotide sequence ID" value="NZ_CP104562.2"/>
</dbReference>
<evidence type="ECO:0008006" key="3">
    <source>
        <dbReference type="Google" id="ProtNLM"/>
    </source>
</evidence>